<evidence type="ECO:0000256" key="8">
    <source>
        <dbReference type="ARBA" id="ARBA00023098"/>
    </source>
</evidence>
<organism evidence="15">
    <name type="scientific">Singulisphaera sp. Ch08</name>
    <dbReference type="NCBI Taxonomy" id="3120278"/>
    <lineage>
        <taxon>Bacteria</taxon>
        <taxon>Pseudomonadati</taxon>
        <taxon>Planctomycetota</taxon>
        <taxon>Planctomycetia</taxon>
        <taxon>Isosphaerales</taxon>
        <taxon>Isosphaeraceae</taxon>
        <taxon>Singulisphaera</taxon>
    </lineage>
</organism>
<dbReference type="AlphaFoldDB" id="A0AAU7CE83"/>
<dbReference type="EC" id="2.3.1.179" evidence="3 11"/>
<dbReference type="InterPro" id="IPR014031">
    <property type="entry name" value="Ketoacyl_synth_C"/>
</dbReference>
<evidence type="ECO:0000256" key="10">
    <source>
        <dbReference type="ARBA" id="ARBA00023315"/>
    </source>
</evidence>
<dbReference type="FunFam" id="3.40.47.10:FF:000029">
    <property type="entry name" value="3-oxoacyl-[acyl-carrier-protein] synthase 1"/>
    <property type="match status" value="1"/>
</dbReference>
<keyword evidence="6 11" id="KW-0808">Transferase</keyword>
<dbReference type="EMBL" id="CP155447">
    <property type="protein sequence ID" value="XBH03773.1"/>
    <property type="molecule type" value="Genomic_DNA"/>
</dbReference>
<evidence type="ECO:0000256" key="9">
    <source>
        <dbReference type="ARBA" id="ARBA00023160"/>
    </source>
</evidence>
<comment type="function">
    <text evidence="11">Involved in the type II fatty acid elongation cycle. Catalyzes the elongation of a wide range of acyl-ACP by the addition of two carbons from malonyl-ACP to an acyl acceptor. Can efficiently catalyze the conversion of palmitoleoyl-ACP (cis-hexadec-9-enoyl-ACP) to cis-vaccenoyl-ACP (cis-octadec-11-enoyl-ACP), an essential step in the thermal regulation of fatty acid composition.</text>
</comment>
<dbReference type="InterPro" id="IPR014030">
    <property type="entry name" value="Ketoacyl_synth_N"/>
</dbReference>
<dbReference type="InterPro" id="IPR016039">
    <property type="entry name" value="Thiolase-like"/>
</dbReference>
<evidence type="ECO:0000256" key="5">
    <source>
        <dbReference type="ARBA" id="ARBA00022516"/>
    </source>
</evidence>
<dbReference type="PIRSF" id="PIRSF000447">
    <property type="entry name" value="KAS_II"/>
    <property type="match status" value="1"/>
</dbReference>
<dbReference type="InterPro" id="IPR020841">
    <property type="entry name" value="PKS_Beta-ketoAc_synthase_dom"/>
</dbReference>
<feature type="active site" description="For beta-ketoacyl synthase activity" evidence="12">
    <location>
        <position position="177"/>
    </location>
</feature>
<dbReference type="SMART" id="SM00825">
    <property type="entry name" value="PKS_KS"/>
    <property type="match status" value="1"/>
</dbReference>
<dbReference type="PROSITE" id="PS52004">
    <property type="entry name" value="KS3_2"/>
    <property type="match status" value="1"/>
</dbReference>
<comment type="similarity">
    <text evidence="2 11 13">Belongs to the thiolase-like superfamily. Beta-ketoacyl-ACP synthases family.</text>
</comment>
<sequence length="427" mass="45391">MERRVVVTGMGMITPVGRDVETSWRSLREGRGGIGPITLFDASTFATRIAGEVAGFRLADYRADADRWVQYSRTSQLALAAATLAVTHAGLSDAAIDPTRFGVYLGSGEGQQDFDRFVDLVYSSTTDGDFDPAKFTGYGIERLQLINEADQEHGGPAGYLAAVFNAKGPNSTCQTACAASAQAIGEATELLRRGDADVILAGGTHSMVHPLGLTGFILLTAMSTRNEDFATASRPFDRHRDGFVLGEGGGMLVLEELEHAKARGATIYGEIAGHCSTADAFRLTDSHDQGRGAIAAMRGAMTDAKVTPSEIGYINAHGTSTPSNDSIETLSIKRVFGDDAYRVPISSTKSMTGHLVSAGGAVEAIACLLAIRDGVLPPTINLENKDPECDLDYLPQEAREKKVDVVLSNSFGFGGQNTALIVRRYTN</sequence>
<evidence type="ECO:0000256" key="2">
    <source>
        <dbReference type="ARBA" id="ARBA00008467"/>
    </source>
</evidence>
<evidence type="ECO:0000256" key="6">
    <source>
        <dbReference type="ARBA" id="ARBA00022679"/>
    </source>
</evidence>
<evidence type="ECO:0000256" key="1">
    <source>
        <dbReference type="ARBA" id="ARBA00005194"/>
    </source>
</evidence>
<evidence type="ECO:0000259" key="14">
    <source>
        <dbReference type="PROSITE" id="PS52004"/>
    </source>
</evidence>
<keyword evidence="9 11" id="KW-0275">Fatty acid biosynthesis</keyword>
<dbReference type="GO" id="GO:0004315">
    <property type="term" value="F:3-oxoacyl-[acyl-carrier-protein] synthase activity"/>
    <property type="evidence" value="ECO:0007669"/>
    <property type="project" value="UniProtKB-EC"/>
</dbReference>
<dbReference type="Pfam" id="PF02801">
    <property type="entry name" value="Ketoacyl-synt_C"/>
    <property type="match status" value="1"/>
</dbReference>
<evidence type="ECO:0000256" key="11">
    <source>
        <dbReference type="PIRNR" id="PIRNR000447"/>
    </source>
</evidence>
<dbReference type="PANTHER" id="PTHR11712:SF336">
    <property type="entry name" value="3-OXOACYL-[ACYL-CARRIER-PROTEIN] SYNTHASE, MITOCHONDRIAL"/>
    <property type="match status" value="1"/>
</dbReference>
<dbReference type="PANTHER" id="PTHR11712">
    <property type="entry name" value="POLYKETIDE SYNTHASE-RELATED"/>
    <property type="match status" value="1"/>
</dbReference>
<accession>A0AAU7CE83</accession>
<comment type="catalytic activity">
    <reaction evidence="11">
        <text>a fatty acyl-[ACP] + malonyl-[ACP] + H(+) = a 3-oxoacyl-[ACP] + holo-[ACP] + CO2</text>
        <dbReference type="Rhea" id="RHEA:22836"/>
        <dbReference type="Rhea" id="RHEA-COMP:9623"/>
        <dbReference type="Rhea" id="RHEA-COMP:9685"/>
        <dbReference type="Rhea" id="RHEA-COMP:9916"/>
        <dbReference type="Rhea" id="RHEA-COMP:14125"/>
        <dbReference type="ChEBI" id="CHEBI:15378"/>
        <dbReference type="ChEBI" id="CHEBI:16526"/>
        <dbReference type="ChEBI" id="CHEBI:64479"/>
        <dbReference type="ChEBI" id="CHEBI:78449"/>
        <dbReference type="ChEBI" id="CHEBI:78776"/>
        <dbReference type="ChEBI" id="CHEBI:138651"/>
    </reaction>
</comment>
<evidence type="ECO:0000256" key="7">
    <source>
        <dbReference type="ARBA" id="ARBA00022832"/>
    </source>
</evidence>
<keyword evidence="7" id="KW-0276">Fatty acid metabolism</keyword>
<dbReference type="SUPFAM" id="SSF53901">
    <property type="entry name" value="Thiolase-like"/>
    <property type="match status" value="2"/>
</dbReference>
<comment type="catalytic activity">
    <reaction evidence="11">
        <text>(9Z)-hexadecenoyl-[ACP] + malonyl-[ACP] + H(+) = 3-oxo-(11Z)-octadecenoyl-[ACP] + holo-[ACP] + CO2</text>
        <dbReference type="Rhea" id="RHEA:55040"/>
        <dbReference type="Rhea" id="RHEA-COMP:9623"/>
        <dbReference type="Rhea" id="RHEA-COMP:9685"/>
        <dbReference type="Rhea" id="RHEA-COMP:10800"/>
        <dbReference type="Rhea" id="RHEA-COMP:14074"/>
        <dbReference type="ChEBI" id="CHEBI:15378"/>
        <dbReference type="ChEBI" id="CHEBI:16526"/>
        <dbReference type="ChEBI" id="CHEBI:64479"/>
        <dbReference type="ChEBI" id="CHEBI:78449"/>
        <dbReference type="ChEBI" id="CHEBI:83989"/>
        <dbReference type="ChEBI" id="CHEBI:138538"/>
        <dbReference type="EC" id="2.3.1.179"/>
    </reaction>
</comment>
<evidence type="ECO:0000313" key="15">
    <source>
        <dbReference type="EMBL" id="XBH03773.1"/>
    </source>
</evidence>
<dbReference type="GO" id="GO:0030497">
    <property type="term" value="P:fatty acid elongation"/>
    <property type="evidence" value="ECO:0007669"/>
    <property type="project" value="UniProtKB-ARBA"/>
</dbReference>
<protein>
    <recommendedName>
        <fullName evidence="4 11">3-oxoacyl-[acyl-carrier-protein] synthase 2</fullName>
        <ecNumber evidence="3 11">2.3.1.179</ecNumber>
    </recommendedName>
</protein>
<dbReference type="InterPro" id="IPR000794">
    <property type="entry name" value="Beta-ketoacyl_synthase"/>
</dbReference>
<dbReference type="Gene3D" id="3.40.47.10">
    <property type="match status" value="1"/>
</dbReference>
<dbReference type="InterPro" id="IPR017568">
    <property type="entry name" value="3-oxoacyl-ACP_synth-2"/>
</dbReference>
<proteinExistence type="inferred from homology"/>
<gene>
    <name evidence="15" type="ORF">V5E97_36540</name>
</gene>
<feature type="domain" description="Ketosynthase family 3 (KS3)" evidence="14">
    <location>
        <begin position="2"/>
        <end position="424"/>
    </location>
</feature>
<comment type="pathway">
    <text evidence="1 11">Lipid metabolism; fatty acid biosynthesis.</text>
</comment>
<dbReference type="Pfam" id="PF00109">
    <property type="entry name" value="ketoacyl-synt"/>
    <property type="match status" value="1"/>
</dbReference>
<evidence type="ECO:0000256" key="13">
    <source>
        <dbReference type="RuleBase" id="RU003694"/>
    </source>
</evidence>
<dbReference type="GO" id="GO:0005829">
    <property type="term" value="C:cytosol"/>
    <property type="evidence" value="ECO:0007669"/>
    <property type="project" value="TreeGrafter"/>
</dbReference>
<keyword evidence="5 11" id="KW-0444">Lipid biosynthesis</keyword>
<keyword evidence="8" id="KW-0443">Lipid metabolism</keyword>
<keyword evidence="10 11" id="KW-0012">Acyltransferase</keyword>
<dbReference type="NCBIfam" id="NF005589">
    <property type="entry name" value="PRK07314.1"/>
    <property type="match status" value="1"/>
</dbReference>
<name>A0AAU7CE83_9BACT</name>
<evidence type="ECO:0000256" key="3">
    <source>
        <dbReference type="ARBA" id="ARBA00012356"/>
    </source>
</evidence>
<dbReference type="CDD" id="cd00834">
    <property type="entry name" value="KAS_I_II"/>
    <property type="match status" value="1"/>
</dbReference>
<dbReference type="FunFam" id="3.40.47.10:FF:000018">
    <property type="entry name" value="3-oxoacyl-[acyl-carrier-protein] synthase 2"/>
    <property type="match status" value="1"/>
</dbReference>
<evidence type="ECO:0000256" key="12">
    <source>
        <dbReference type="PIRSR" id="PIRSR000447-1"/>
    </source>
</evidence>
<reference evidence="15" key="1">
    <citation type="submission" date="2024-05" db="EMBL/GenBank/DDBJ databases">
        <title>Planctomycetes of the genus Singulisphaera possess chitinolytic capabilities.</title>
        <authorList>
            <person name="Ivanova A."/>
        </authorList>
    </citation>
    <scope>NUCLEOTIDE SEQUENCE</scope>
    <source>
        <strain evidence="15">Ch08T</strain>
    </source>
</reference>
<dbReference type="RefSeq" id="WP_406696513.1">
    <property type="nucleotide sequence ID" value="NZ_CP155447.1"/>
</dbReference>
<evidence type="ECO:0000256" key="4">
    <source>
        <dbReference type="ARBA" id="ARBA00014657"/>
    </source>
</evidence>